<dbReference type="GO" id="GO:0005847">
    <property type="term" value="C:mRNA cleavage and polyadenylation specificity factor complex"/>
    <property type="evidence" value="ECO:0007669"/>
    <property type="project" value="InterPro"/>
</dbReference>
<feature type="compositionally biased region" description="Basic and acidic residues" evidence="2">
    <location>
        <begin position="74"/>
        <end position="97"/>
    </location>
</feature>
<reference evidence="4" key="1">
    <citation type="journal article" date="2023" name="Mol. Biol. Evol.">
        <title>Third-Generation Sequencing Reveals the Adaptive Role of the Epigenome in Three Deep-Sea Polychaetes.</title>
        <authorList>
            <person name="Perez M."/>
            <person name="Aroh O."/>
            <person name="Sun Y."/>
            <person name="Lan Y."/>
            <person name="Juniper S.K."/>
            <person name="Young C.R."/>
            <person name="Angers B."/>
            <person name="Qian P.Y."/>
        </authorList>
    </citation>
    <scope>NUCLEOTIDE SEQUENCE</scope>
    <source>
        <strain evidence="4">R07B-5</strain>
    </source>
</reference>
<dbReference type="GO" id="GO:0006398">
    <property type="term" value="P:mRNA 3'-end processing by stem-loop binding and cleavage"/>
    <property type="evidence" value="ECO:0007669"/>
    <property type="project" value="InterPro"/>
</dbReference>
<dbReference type="AlphaFoldDB" id="A0AAD9PBG0"/>
<dbReference type="EMBL" id="JAODUO010000046">
    <property type="protein sequence ID" value="KAK2191746.1"/>
    <property type="molecule type" value="Genomic_DNA"/>
</dbReference>
<dbReference type="Proteomes" id="UP001209878">
    <property type="component" value="Unassembled WGS sequence"/>
</dbReference>
<evidence type="ECO:0000256" key="1">
    <source>
        <dbReference type="RuleBase" id="RU365006"/>
    </source>
</evidence>
<feature type="region of interest" description="Disordered" evidence="2">
    <location>
        <begin position="74"/>
        <end position="130"/>
    </location>
</feature>
<name>A0AAD9PBG0_RIDPI</name>
<dbReference type="InterPro" id="IPR027075">
    <property type="entry name" value="CPSF2"/>
</dbReference>
<gene>
    <name evidence="4" type="ORF">NP493_46g01059</name>
</gene>
<comment type="subcellular location">
    <subcellularLocation>
        <location evidence="1">Nucleus</location>
    </subcellularLocation>
</comment>
<proteinExistence type="inferred from homology"/>
<comment type="caution">
    <text evidence="4">The sequence shown here is derived from an EMBL/GenBank/DDBJ whole genome shotgun (WGS) entry which is preliminary data.</text>
</comment>
<keyword evidence="1" id="KW-0694">RNA-binding</keyword>
<keyword evidence="1" id="KW-0539">Nucleus</keyword>
<keyword evidence="5" id="KW-1185">Reference proteome</keyword>
<protein>
    <recommendedName>
        <fullName evidence="1">Cleavage and polyadenylation specificity factor subunit 2</fullName>
    </recommendedName>
    <alternativeName>
        <fullName evidence="1">Cleavage and polyadenylation specificity factor 100 kDa subunit</fullName>
    </alternativeName>
</protein>
<evidence type="ECO:0000313" key="5">
    <source>
        <dbReference type="Proteomes" id="UP001209878"/>
    </source>
</evidence>
<dbReference type="Pfam" id="PF10996">
    <property type="entry name" value="Beta-Casp"/>
    <property type="match status" value="1"/>
</dbReference>
<dbReference type="SUPFAM" id="SSF56281">
    <property type="entry name" value="Metallo-hydrolase/oxidoreductase"/>
    <property type="match status" value="1"/>
</dbReference>
<comment type="similarity">
    <text evidence="1">Belongs to the metallo-beta-lactamase superfamily. RNA-metabolizing metallo-beta-lactamase-like family. CPSF2/YSH1 subfamily.</text>
</comment>
<sequence length="130" mass="14633">MVVLASGPDMQCGFSRDLFIQWCSNPKNCVILTTRTSPGTLSRQLMDNPGLQKLKIEMKRRVRLEGAELEEYLRNEKTEATKARQKAEQAKKDKEELESSDESDNEMDTEVDKSGVVGAVQLLLSRPNTT</sequence>
<accession>A0AAD9PBG0</accession>
<organism evidence="4 5">
    <name type="scientific">Ridgeia piscesae</name>
    <name type="common">Tubeworm</name>
    <dbReference type="NCBI Taxonomy" id="27915"/>
    <lineage>
        <taxon>Eukaryota</taxon>
        <taxon>Metazoa</taxon>
        <taxon>Spiralia</taxon>
        <taxon>Lophotrochozoa</taxon>
        <taxon>Annelida</taxon>
        <taxon>Polychaeta</taxon>
        <taxon>Sedentaria</taxon>
        <taxon>Canalipalpata</taxon>
        <taxon>Sabellida</taxon>
        <taxon>Siboglinidae</taxon>
        <taxon>Ridgeia</taxon>
    </lineage>
</organism>
<dbReference type="GO" id="GO:0003723">
    <property type="term" value="F:RNA binding"/>
    <property type="evidence" value="ECO:0007669"/>
    <property type="project" value="UniProtKB-KW"/>
</dbReference>
<dbReference type="InterPro" id="IPR036866">
    <property type="entry name" value="RibonucZ/Hydroxyglut_hydro"/>
</dbReference>
<evidence type="ECO:0000259" key="3">
    <source>
        <dbReference type="Pfam" id="PF10996"/>
    </source>
</evidence>
<feature type="domain" description="Beta-Casp" evidence="3">
    <location>
        <begin position="1"/>
        <end position="45"/>
    </location>
</feature>
<dbReference type="Gene3D" id="3.40.50.10890">
    <property type="match status" value="1"/>
</dbReference>
<evidence type="ECO:0000256" key="2">
    <source>
        <dbReference type="SAM" id="MobiDB-lite"/>
    </source>
</evidence>
<dbReference type="InterPro" id="IPR022712">
    <property type="entry name" value="Beta_Casp"/>
</dbReference>
<dbReference type="PANTHER" id="PTHR45922">
    <property type="entry name" value="CLEAVAGE AND POLYADENYLATION SPECIFICITY FACTOR SUBUNIT 2"/>
    <property type="match status" value="1"/>
</dbReference>
<evidence type="ECO:0000313" key="4">
    <source>
        <dbReference type="EMBL" id="KAK2191746.1"/>
    </source>
</evidence>
<feature type="compositionally biased region" description="Acidic residues" evidence="2">
    <location>
        <begin position="98"/>
        <end position="109"/>
    </location>
</feature>
<keyword evidence="1" id="KW-0507">mRNA processing</keyword>
<dbReference type="PANTHER" id="PTHR45922:SF1">
    <property type="entry name" value="CLEAVAGE AND POLYADENYLATION SPECIFICITY FACTOR SUBUNIT 2"/>
    <property type="match status" value="1"/>
</dbReference>